<dbReference type="AlphaFoldDB" id="A0A7T5VFT2"/>
<dbReference type="KEGG" id="dog:HP555_12375"/>
<reference evidence="2 3" key="1">
    <citation type="submission" date="2020-05" db="EMBL/GenBank/DDBJ databases">
        <title>Complete genome of Desulfobulbus oligotrophicus.</title>
        <authorList>
            <person name="Podar M."/>
        </authorList>
    </citation>
    <scope>NUCLEOTIDE SEQUENCE [LARGE SCALE GENOMIC DNA]</scope>
    <source>
        <strain evidence="2 3">Prop6</strain>
    </source>
</reference>
<dbReference type="EMBL" id="CP054140">
    <property type="protein sequence ID" value="QQG67046.1"/>
    <property type="molecule type" value="Genomic_DNA"/>
</dbReference>
<evidence type="ECO:0000313" key="2">
    <source>
        <dbReference type="EMBL" id="QQG67046.1"/>
    </source>
</evidence>
<feature type="signal peptide" evidence="1">
    <location>
        <begin position="1"/>
        <end position="21"/>
    </location>
</feature>
<dbReference type="PANTHER" id="PTHR35841:SF1">
    <property type="entry name" value="PHOSPHONATES-BINDING PERIPLASMIC PROTEIN"/>
    <property type="match status" value="1"/>
</dbReference>
<keyword evidence="1" id="KW-0732">Signal</keyword>
<proteinExistence type="predicted"/>
<dbReference type="SUPFAM" id="SSF53850">
    <property type="entry name" value="Periplasmic binding protein-like II"/>
    <property type="match status" value="1"/>
</dbReference>
<dbReference type="PROSITE" id="PS51257">
    <property type="entry name" value="PROKAR_LIPOPROTEIN"/>
    <property type="match status" value="1"/>
</dbReference>
<feature type="chain" id="PRO_5032550528" evidence="1">
    <location>
        <begin position="22"/>
        <end position="308"/>
    </location>
</feature>
<dbReference type="CDD" id="cd01071">
    <property type="entry name" value="PBP2_PhnD_like"/>
    <property type="match status" value="1"/>
</dbReference>
<protein>
    <submittedName>
        <fullName evidence="2">Phosphate/phosphite/phosphonate ABC transporter substrate-binding protein</fullName>
    </submittedName>
</protein>
<dbReference type="Pfam" id="PF12974">
    <property type="entry name" value="Phosphonate-bd"/>
    <property type="match status" value="1"/>
</dbReference>
<name>A0A7T5VFT2_9BACT</name>
<dbReference type="Gene3D" id="3.40.190.10">
    <property type="entry name" value="Periplasmic binding protein-like II"/>
    <property type="match status" value="2"/>
</dbReference>
<evidence type="ECO:0000256" key="1">
    <source>
        <dbReference type="SAM" id="SignalP"/>
    </source>
</evidence>
<gene>
    <name evidence="2" type="ORF">HP555_12375</name>
</gene>
<keyword evidence="3" id="KW-1185">Reference proteome</keyword>
<accession>A0A7T5VFT2</accession>
<dbReference type="Proteomes" id="UP000596092">
    <property type="component" value="Chromosome"/>
</dbReference>
<dbReference type="PANTHER" id="PTHR35841">
    <property type="entry name" value="PHOSPHONATES-BINDING PERIPLASMIC PROTEIN"/>
    <property type="match status" value="1"/>
</dbReference>
<organism evidence="2 3">
    <name type="scientific">Desulfobulbus oligotrophicus</name>
    <dbReference type="NCBI Taxonomy" id="1909699"/>
    <lineage>
        <taxon>Bacteria</taxon>
        <taxon>Pseudomonadati</taxon>
        <taxon>Thermodesulfobacteriota</taxon>
        <taxon>Desulfobulbia</taxon>
        <taxon>Desulfobulbales</taxon>
        <taxon>Desulfobulbaceae</taxon>
        <taxon>Desulfobulbus</taxon>
    </lineage>
</organism>
<sequence length="308" mass="34576">MPRLNGLFLAVMLFASMFLCSCGDGEESVKVSLNKRQEITARPQQPAVTYAYLPQYSHTESFQRHHRLVEYLIEETGMPVRQVFPDSFSDHIRMFGQGKIDISFTNPFVYVKLANQFGAKAMARIIELDGRAEFRGQIIARKDNEAIQSLDDCRGKSWIAVDPASAGGYLFSLGHFVDHGVHIHDFKEVVFAGGRQENVILSVYAGLHDLGSIREGSLKVVEKKIDISQIRVVAASRSYPGWVYASSPRLSQEAADKIKKALLKLDYEGNPRHHVILEAARFIGFVPSDDSDFDPIRELKKKVGMDLD</sequence>
<evidence type="ECO:0000313" key="3">
    <source>
        <dbReference type="Proteomes" id="UP000596092"/>
    </source>
</evidence>